<feature type="region of interest" description="Disordered" evidence="7">
    <location>
        <begin position="360"/>
        <end position="379"/>
    </location>
</feature>
<gene>
    <name evidence="10" type="ORF">GPZ80_03425</name>
</gene>
<dbReference type="InterPro" id="IPR000209">
    <property type="entry name" value="Peptidase_S8/S53_dom"/>
</dbReference>
<dbReference type="Proteomes" id="UP000734823">
    <property type="component" value="Unassembled WGS sequence"/>
</dbReference>
<sequence length="464" mass="46710">MKKRYVAALAALGLTVGGLVALPAAAGGAPTGKQPAAAANKQVSDQFIVTFADTVSERKVSHKDVTQDRELATGGVVVRANRALDAAGSQRLMAELRRQAGVVEVEADLIVTAQAAPNDALYAQQWDLYEPLGGMNVEPAWAGADGAGVTVAVIDTGIVSHSDLNGNVLPGYDFISYPSVSRDGDGRDADPNDEGDWYDTGECGGAPAPAASSWHGTHVAGTIAALTDNAAGIAGVAGAAKIVPLRVLGKCGGYTSDIADAITWAAGGRVARIPNNPHPAKVINMSLGGASPRCGGTYQKAINTAVKAGTTVVVAAGNSNSDVAGFTPANCKNVVTVAASDRGAERSFYSNFGPKIDVTAPGGEVRRATDPPGTRTTPENGILSTLNSGTTVQGAESYKTYMGTSMAAPHVAGLVALMLGEVPMAPAEVEAALIANARPLVSCPGGCGAGLVDAGATITAITAP</sequence>
<dbReference type="InterPro" id="IPR050131">
    <property type="entry name" value="Peptidase_S8_subtilisin-like"/>
</dbReference>
<keyword evidence="8" id="KW-0732">Signal</keyword>
<name>A0ABR7L192_9PSEU</name>
<accession>A0ABR7L192</accession>
<keyword evidence="2 5" id="KW-0645">Protease</keyword>
<dbReference type="CDD" id="cd07496">
    <property type="entry name" value="Peptidases_S8_13"/>
    <property type="match status" value="1"/>
</dbReference>
<keyword evidence="4 5" id="KW-0720">Serine protease</keyword>
<evidence type="ECO:0000256" key="1">
    <source>
        <dbReference type="ARBA" id="ARBA00011073"/>
    </source>
</evidence>
<dbReference type="InterPro" id="IPR022398">
    <property type="entry name" value="Peptidase_S8_His-AS"/>
</dbReference>
<keyword evidence="3 5" id="KW-0378">Hydrolase</keyword>
<protein>
    <submittedName>
        <fullName evidence="10">S8 family peptidase</fullName>
    </submittedName>
</protein>
<dbReference type="EMBL" id="JABVED010000001">
    <property type="protein sequence ID" value="MBC6446224.1"/>
    <property type="molecule type" value="Genomic_DNA"/>
</dbReference>
<evidence type="ECO:0000256" key="6">
    <source>
        <dbReference type="RuleBase" id="RU003355"/>
    </source>
</evidence>
<evidence type="ECO:0000256" key="4">
    <source>
        <dbReference type="ARBA" id="ARBA00022825"/>
    </source>
</evidence>
<comment type="caution">
    <text evidence="10">The sequence shown here is derived from an EMBL/GenBank/DDBJ whole genome shotgun (WGS) entry which is preliminary data.</text>
</comment>
<feature type="active site" description="Charge relay system" evidence="5">
    <location>
        <position position="405"/>
    </location>
</feature>
<dbReference type="PROSITE" id="PS51892">
    <property type="entry name" value="SUBTILASE"/>
    <property type="match status" value="1"/>
</dbReference>
<evidence type="ECO:0000313" key="10">
    <source>
        <dbReference type="EMBL" id="MBC6446224.1"/>
    </source>
</evidence>
<evidence type="ECO:0000256" key="7">
    <source>
        <dbReference type="SAM" id="MobiDB-lite"/>
    </source>
</evidence>
<dbReference type="InterPro" id="IPR034176">
    <property type="entry name" value="Peptidases_S8_13"/>
</dbReference>
<dbReference type="RefSeq" id="WP_187218253.1">
    <property type="nucleotide sequence ID" value="NZ_JABVED010000001.1"/>
</dbReference>
<feature type="active site" description="Charge relay system" evidence="5">
    <location>
        <position position="215"/>
    </location>
</feature>
<organism evidence="10 11">
    <name type="scientific">Actinokineospora xionganensis</name>
    <dbReference type="NCBI Taxonomy" id="2684470"/>
    <lineage>
        <taxon>Bacteria</taxon>
        <taxon>Bacillati</taxon>
        <taxon>Actinomycetota</taxon>
        <taxon>Actinomycetes</taxon>
        <taxon>Pseudonocardiales</taxon>
        <taxon>Pseudonocardiaceae</taxon>
        <taxon>Actinokineospora</taxon>
    </lineage>
</organism>
<comment type="similarity">
    <text evidence="1 5 6">Belongs to the peptidase S8 family.</text>
</comment>
<dbReference type="InterPro" id="IPR023828">
    <property type="entry name" value="Peptidase_S8_Ser-AS"/>
</dbReference>
<feature type="region of interest" description="Disordered" evidence="7">
    <location>
        <begin position="180"/>
        <end position="204"/>
    </location>
</feature>
<dbReference type="PROSITE" id="PS00136">
    <property type="entry name" value="SUBTILASE_ASP"/>
    <property type="match status" value="1"/>
</dbReference>
<feature type="signal peptide" evidence="8">
    <location>
        <begin position="1"/>
        <end position="21"/>
    </location>
</feature>
<dbReference type="InterPro" id="IPR036852">
    <property type="entry name" value="Peptidase_S8/S53_dom_sf"/>
</dbReference>
<dbReference type="SUPFAM" id="SSF52743">
    <property type="entry name" value="Subtilisin-like"/>
    <property type="match status" value="1"/>
</dbReference>
<dbReference type="PROSITE" id="PS00137">
    <property type="entry name" value="SUBTILASE_HIS"/>
    <property type="match status" value="1"/>
</dbReference>
<dbReference type="InterPro" id="IPR015500">
    <property type="entry name" value="Peptidase_S8_subtilisin-rel"/>
</dbReference>
<evidence type="ECO:0000256" key="3">
    <source>
        <dbReference type="ARBA" id="ARBA00022801"/>
    </source>
</evidence>
<evidence type="ECO:0000256" key="5">
    <source>
        <dbReference type="PROSITE-ProRule" id="PRU01240"/>
    </source>
</evidence>
<proteinExistence type="inferred from homology"/>
<evidence type="ECO:0000313" key="11">
    <source>
        <dbReference type="Proteomes" id="UP000734823"/>
    </source>
</evidence>
<feature type="chain" id="PRO_5045361393" evidence="8">
    <location>
        <begin position="22"/>
        <end position="464"/>
    </location>
</feature>
<dbReference type="PANTHER" id="PTHR43806">
    <property type="entry name" value="PEPTIDASE S8"/>
    <property type="match status" value="1"/>
</dbReference>
<dbReference type="PRINTS" id="PR00723">
    <property type="entry name" value="SUBTILISIN"/>
</dbReference>
<keyword evidence="11" id="KW-1185">Reference proteome</keyword>
<evidence type="ECO:0000256" key="2">
    <source>
        <dbReference type="ARBA" id="ARBA00022670"/>
    </source>
</evidence>
<dbReference type="PANTHER" id="PTHR43806:SF11">
    <property type="entry name" value="CEREVISIN-RELATED"/>
    <property type="match status" value="1"/>
</dbReference>
<reference evidence="10 11" key="1">
    <citation type="submission" date="2020-06" db="EMBL/GenBank/DDBJ databases">
        <title>Actinokineospora xiongansis sp. nov., isolated from soil of Baiyangdian.</title>
        <authorList>
            <person name="Zhang X."/>
        </authorList>
    </citation>
    <scope>NUCLEOTIDE SEQUENCE [LARGE SCALE GENOMIC DNA]</scope>
    <source>
        <strain evidence="10 11">HBU206404</strain>
    </source>
</reference>
<dbReference type="Pfam" id="PF00082">
    <property type="entry name" value="Peptidase_S8"/>
    <property type="match status" value="1"/>
</dbReference>
<dbReference type="InterPro" id="IPR023827">
    <property type="entry name" value="Peptidase_S8_Asp-AS"/>
</dbReference>
<feature type="domain" description="Peptidase S8/S53" evidence="9">
    <location>
        <begin position="146"/>
        <end position="438"/>
    </location>
</feature>
<evidence type="ECO:0000256" key="8">
    <source>
        <dbReference type="SAM" id="SignalP"/>
    </source>
</evidence>
<dbReference type="Gene3D" id="3.40.50.200">
    <property type="entry name" value="Peptidase S8/S53 domain"/>
    <property type="match status" value="1"/>
</dbReference>
<dbReference type="PROSITE" id="PS00138">
    <property type="entry name" value="SUBTILASE_SER"/>
    <property type="match status" value="1"/>
</dbReference>
<feature type="active site" description="Charge relay system" evidence="5">
    <location>
        <position position="155"/>
    </location>
</feature>
<evidence type="ECO:0000259" key="9">
    <source>
        <dbReference type="Pfam" id="PF00082"/>
    </source>
</evidence>